<proteinExistence type="predicted"/>
<keyword evidence="2" id="KW-1185">Reference proteome</keyword>
<evidence type="ECO:0008006" key="3">
    <source>
        <dbReference type="Google" id="ProtNLM"/>
    </source>
</evidence>
<dbReference type="KEGG" id="whj:H9Q79_10895"/>
<accession>A0A7G9G9G0</accession>
<sequence>MAAGTEFAIDKIKNAFTSLLGKQPFSKIKTVDIIRVSGVSHQTFYRLFLDKYNLAETAVFELLWSFQAIYGPNATWKDTSYSLLAIILNNKEYFKNLVTDLEGTEIFLKAVYRISRELTGTSASSYTSHIWLCTIREWITAGYKTPIPEVYHTLCSNLPVGDILSGKELERAISNYEQLNMTAFKQRNQ</sequence>
<dbReference type="InterPro" id="IPR009057">
    <property type="entry name" value="Homeodomain-like_sf"/>
</dbReference>
<protein>
    <recommendedName>
        <fullName evidence="3">TetR family transcriptional regulator</fullName>
    </recommendedName>
</protein>
<dbReference type="AlphaFoldDB" id="A0A7G9G9G0"/>
<name>A0A7G9G9G0_9FIRM</name>
<dbReference type="EMBL" id="CP060635">
    <property type="protein sequence ID" value="QNM07442.1"/>
    <property type="molecule type" value="Genomic_DNA"/>
</dbReference>
<evidence type="ECO:0000313" key="1">
    <source>
        <dbReference type="EMBL" id="QNM07442.1"/>
    </source>
</evidence>
<reference evidence="1 2" key="1">
    <citation type="submission" date="2020-08" db="EMBL/GenBank/DDBJ databases">
        <authorList>
            <person name="Liu C."/>
            <person name="Sun Q."/>
        </authorList>
    </citation>
    <scope>NUCLEOTIDE SEQUENCE [LARGE SCALE GENOMIC DNA]</scope>
    <source>
        <strain evidence="1 2">NSJ-29</strain>
    </source>
</reference>
<dbReference type="Proteomes" id="UP000515860">
    <property type="component" value="Chromosome"/>
</dbReference>
<dbReference type="Gene3D" id="1.10.357.10">
    <property type="entry name" value="Tetracycline Repressor, domain 2"/>
    <property type="match status" value="1"/>
</dbReference>
<gene>
    <name evidence="1" type="ORF">H9Q79_10895</name>
</gene>
<organism evidence="1 2">
    <name type="scientific">Wansuia hejianensis</name>
    <dbReference type="NCBI Taxonomy" id="2763667"/>
    <lineage>
        <taxon>Bacteria</taxon>
        <taxon>Bacillati</taxon>
        <taxon>Bacillota</taxon>
        <taxon>Clostridia</taxon>
        <taxon>Lachnospirales</taxon>
        <taxon>Lachnospiraceae</taxon>
        <taxon>Wansuia</taxon>
    </lineage>
</organism>
<evidence type="ECO:0000313" key="2">
    <source>
        <dbReference type="Proteomes" id="UP000515860"/>
    </source>
</evidence>
<dbReference type="SUPFAM" id="SSF46689">
    <property type="entry name" value="Homeodomain-like"/>
    <property type="match status" value="1"/>
</dbReference>
<dbReference type="RefSeq" id="WP_249328282.1">
    <property type="nucleotide sequence ID" value="NZ_CP060635.1"/>
</dbReference>